<reference evidence="3" key="2">
    <citation type="submission" date="2008-08" db="EMBL/GenBank/DDBJ databases">
        <authorList>
            <consortium name="Diatom Consortium"/>
            <person name="Grigoriev I."/>
            <person name="Grimwood J."/>
            <person name="Kuo A."/>
            <person name="Otillar R.P."/>
            <person name="Salamov A."/>
            <person name="Detter J.C."/>
            <person name="Lindquist E."/>
            <person name="Shapiro H."/>
            <person name="Lucas S."/>
            <person name="Glavina del Rio T."/>
            <person name="Pitluck S."/>
            <person name="Rokhsar D."/>
            <person name="Bowler C."/>
        </authorList>
    </citation>
    <scope>GENOME REANNOTATION</scope>
    <source>
        <strain evidence="3">CCAP 1055/1</strain>
    </source>
</reference>
<feature type="region of interest" description="Disordered" evidence="1">
    <location>
        <begin position="493"/>
        <end position="530"/>
    </location>
</feature>
<accession>B5Y3G5</accession>
<organism evidence="2 3">
    <name type="scientific">Phaeodactylum tricornutum (strain CCAP 1055/1)</name>
    <dbReference type="NCBI Taxonomy" id="556484"/>
    <lineage>
        <taxon>Eukaryota</taxon>
        <taxon>Sar</taxon>
        <taxon>Stramenopiles</taxon>
        <taxon>Ochrophyta</taxon>
        <taxon>Bacillariophyta</taxon>
        <taxon>Bacillariophyceae</taxon>
        <taxon>Bacillariophycidae</taxon>
        <taxon>Naviculales</taxon>
        <taxon>Phaeodactylaceae</taxon>
        <taxon>Phaeodactylum</taxon>
    </lineage>
</organism>
<evidence type="ECO:0000256" key="1">
    <source>
        <dbReference type="SAM" id="MobiDB-lite"/>
    </source>
</evidence>
<dbReference type="PaxDb" id="2850-Phatr46688"/>
<dbReference type="AlphaFoldDB" id="B5Y3G5"/>
<dbReference type="EMBL" id="CP001141">
    <property type="protein sequence ID" value="ACI65308.1"/>
    <property type="molecule type" value="Genomic_DNA"/>
</dbReference>
<proteinExistence type="predicted"/>
<reference evidence="2 3" key="1">
    <citation type="journal article" date="2008" name="Nature">
        <title>The Phaeodactylum genome reveals the evolutionary history of diatom genomes.</title>
        <authorList>
            <person name="Bowler C."/>
            <person name="Allen A.E."/>
            <person name="Badger J.H."/>
            <person name="Grimwood J."/>
            <person name="Jabbari K."/>
            <person name="Kuo A."/>
            <person name="Maheswari U."/>
            <person name="Martens C."/>
            <person name="Maumus F."/>
            <person name="Otillar R.P."/>
            <person name="Rayko E."/>
            <person name="Salamov A."/>
            <person name="Vandepoele K."/>
            <person name="Beszteri B."/>
            <person name="Gruber A."/>
            <person name="Heijde M."/>
            <person name="Katinka M."/>
            <person name="Mock T."/>
            <person name="Valentin K."/>
            <person name="Verret F."/>
            <person name="Berges J.A."/>
            <person name="Brownlee C."/>
            <person name="Cadoret J.P."/>
            <person name="Chiovitti A."/>
            <person name="Choi C.J."/>
            <person name="Coesel S."/>
            <person name="De Martino A."/>
            <person name="Detter J.C."/>
            <person name="Durkin C."/>
            <person name="Falciatore A."/>
            <person name="Fournet J."/>
            <person name="Haruta M."/>
            <person name="Huysman M.J."/>
            <person name="Jenkins B.D."/>
            <person name="Jiroutova K."/>
            <person name="Jorgensen R.E."/>
            <person name="Joubert Y."/>
            <person name="Kaplan A."/>
            <person name="Kroger N."/>
            <person name="Kroth P.G."/>
            <person name="La Roche J."/>
            <person name="Lindquist E."/>
            <person name="Lommer M."/>
            <person name="Martin-Jezequel V."/>
            <person name="Lopez P.J."/>
            <person name="Lucas S."/>
            <person name="Mangogna M."/>
            <person name="McGinnis K."/>
            <person name="Medlin L.K."/>
            <person name="Montsant A."/>
            <person name="Oudot-Le Secq M.P."/>
            <person name="Napoli C."/>
            <person name="Obornik M."/>
            <person name="Parker M.S."/>
            <person name="Petit J.L."/>
            <person name="Porcel B.M."/>
            <person name="Poulsen N."/>
            <person name="Robison M."/>
            <person name="Rychlewski L."/>
            <person name="Rynearson T.A."/>
            <person name="Schmutz J."/>
            <person name="Shapiro H."/>
            <person name="Siaut M."/>
            <person name="Stanley M."/>
            <person name="Sussman M.R."/>
            <person name="Taylor A.R."/>
            <person name="Vardi A."/>
            <person name="von Dassow P."/>
            <person name="Vyverman W."/>
            <person name="Willis A."/>
            <person name="Wyrwicz L.S."/>
            <person name="Rokhsar D.S."/>
            <person name="Weissenbach J."/>
            <person name="Armbrust E.V."/>
            <person name="Green B.R."/>
            <person name="Van de Peer Y."/>
            <person name="Grigoriev I.V."/>
        </authorList>
    </citation>
    <scope>NUCLEOTIDE SEQUENCE [LARGE SCALE GENOMIC DNA]</scope>
    <source>
        <strain evidence="2 3">CCAP 1055/1</strain>
    </source>
</reference>
<dbReference type="KEGG" id="pti:PHATR_46688"/>
<dbReference type="RefSeq" id="XP_002185838.1">
    <property type="nucleotide sequence ID" value="XM_002185802.1"/>
</dbReference>
<dbReference type="Proteomes" id="UP000000759">
    <property type="component" value="Chromosome 11"/>
</dbReference>
<keyword evidence="3" id="KW-1185">Reference proteome</keyword>
<sequence>MGTTESVFADDTVADESVGRTSTHSSVSGNVLVQHTSSRRRVRKNIDASRLETPKGRNPPPPILKLSGLLLGLPGTGKQTLLQRLEGKDPFAASSAKTRSNRTVAPYQVPSGKARWERLQLQINSFSAPMSEYEATDFCVILIDPRNDHSVTREFITTAIETLLKTTRDEETGLTLPLCLCLLLNFRDLQGKEDERWLDESDVKTWTMEALHACPNLEPSRLVLQCGASSLLNCYGLALLHHFIYQAYLQRKQNEIERLLRTVQDAQIDARSTTLQSYEDYLSVANGGQLPSSRQQQEHDVSQPGKPSGMGESTSERGPKGEDCSTGRRRVVANNPSRPSPAAPSRFAAISKDALEEFLASDDNEDAQLPVGKADNIASSDLDDEDGFYLDEDGRHLGGVEDSSSNEDGVESQNVASNDDTRGVHTDPGSQNSADKVGQTQGRETGLISEVVTKRGNHVNASEQTPVPLPNALLRNVDGKRSSNDLARKLTMAGSSLGSEESKYEQNARSSESTDVDSKKKLVHAYPCSH</sequence>
<dbReference type="OrthoDB" id="49590at2759"/>
<evidence type="ECO:0000313" key="3">
    <source>
        <dbReference type="Proteomes" id="UP000000759"/>
    </source>
</evidence>
<name>B5Y3G5_PHATC</name>
<feature type="compositionally biased region" description="Basic and acidic residues" evidence="1">
    <location>
        <begin position="314"/>
        <end position="326"/>
    </location>
</feature>
<feature type="compositionally biased region" description="Basic and acidic residues" evidence="1">
    <location>
        <begin position="44"/>
        <end position="55"/>
    </location>
</feature>
<dbReference type="GeneID" id="7204602"/>
<protein>
    <submittedName>
        <fullName evidence="2">Uncharacterized protein</fullName>
    </submittedName>
</protein>
<feature type="compositionally biased region" description="Polar residues" evidence="1">
    <location>
        <begin position="19"/>
        <end position="36"/>
    </location>
</feature>
<feature type="region of interest" description="Disordered" evidence="1">
    <location>
        <begin position="362"/>
        <end position="446"/>
    </location>
</feature>
<feature type="compositionally biased region" description="Acidic residues" evidence="1">
    <location>
        <begin position="381"/>
        <end position="391"/>
    </location>
</feature>
<dbReference type="InParanoid" id="B5Y3G5"/>
<feature type="region of interest" description="Disordered" evidence="1">
    <location>
        <begin position="1"/>
        <end position="62"/>
    </location>
</feature>
<dbReference type="HOGENOM" id="CLU_405189_0_0_1"/>
<evidence type="ECO:0000313" key="2">
    <source>
        <dbReference type="EMBL" id="ACI65308.1"/>
    </source>
</evidence>
<dbReference type="InterPro" id="IPR027417">
    <property type="entry name" value="P-loop_NTPase"/>
</dbReference>
<gene>
    <name evidence="2" type="ORF">PHATR_46688</name>
</gene>
<dbReference type="SUPFAM" id="SSF52540">
    <property type="entry name" value="P-loop containing nucleoside triphosphate hydrolases"/>
    <property type="match status" value="1"/>
</dbReference>
<feature type="compositionally biased region" description="Polar residues" evidence="1">
    <location>
        <begin position="428"/>
        <end position="443"/>
    </location>
</feature>
<dbReference type="eggNOG" id="ENOG502T096">
    <property type="taxonomic scope" value="Eukaryota"/>
</dbReference>
<feature type="region of interest" description="Disordered" evidence="1">
    <location>
        <begin position="285"/>
        <end position="345"/>
    </location>
</feature>